<keyword evidence="3" id="KW-0808">Transferase</keyword>
<dbReference type="STRING" id="119000.SAMN05661010_02233"/>
<proteinExistence type="predicted"/>
<dbReference type="GO" id="GO:1901135">
    <property type="term" value="P:carbohydrate derivative metabolic process"/>
    <property type="evidence" value="ECO:0007669"/>
    <property type="project" value="UniProtKB-ARBA"/>
</dbReference>
<dbReference type="Gene3D" id="3.40.50.2000">
    <property type="entry name" value="Glycogen Phosphorylase B"/>
    <property type="match status" value="2"/>
</dbReference>
<reference evidence="3 4" key="1">
    <citation type="submission" date="2016-10" db="EMBL/GenBank/DDBJ databases">
        <authorList>
            <person name="de Groot N.N."/>
        </authorList>
    </citation>
    <scope>NUCLEOTIDE SEQUENCE [LARGE SCALE GENOMIC DNA]</scope>
    <source>
        <strain evidence="3 4">DSM 14789</strain>
    </source>
</reference>
<name>A0A1G9LZ65_9GAMM</name>
<keyword evidence="4" id="KW-1185">Reference proteome</keyword>
<sequence length="412" mass="45380">MSGGTRSYEMARRLVAKGHEVHMITSWRDGGDGNDWFLTEEAGIQVHWLPIAYSNHMNFGQRIKAFLRFALASSRKAASIKADLIFATSTPLTIAIPGVYASKRQRIPMVFEVRDLWPEIPIAMGALKNPILRFTAQRLERWAYRNARAVVALSPGMKAGVVRAGYPRGQIAVIPNSSDIDIFSDVDGGLIDHVRCERGWLGDGPLLIYTGTFGLINGVGYMVNLAQHLLDIAPEIRILLVGDGVEYQKVLADADNAGVLNRNLFIEQQVPKRDIPALLSIADMASSLVIDKPEMRANSANKFFDSLAAGKPIMINYGGWQADLLESNDAGVVTWQMDIKEAAEMLAKTLGDKDWLAKAGVSSRRLAEQLFSRDQLASQLEEVLVRAVEGNQWMVSEIAPGEYALANVDETK</sequence>
<dbReference type="EMBL" id="FNGI01000006">
    <property type="protein sequence ID" value="SDL67320.1"/>
    <property type="molecule type" value="Genomic_DNA"/>
</dbReference>
<evidence type="ECO:0000259" key="2">
    <source>
        <dbReference type="Pfam" id="PF13579"/>
    </source>
</evidence>
<dbReference type="CDD" id="cd03794">
    <property type="entry name" value="GT4_WbuB-like"/>
    <property type="match status" value="1"/>
</dbReference>
<dbReference type="InterPro" id="IPR028098">
    <property type="entry name" value="Glyco_trans_4-like_N"/>
</dbReference>
<feature type="domain" description="Glycosyltransferase subfamily 4-like N-terminal" evidence="2">
    <location>
        <begin position="4"/>
        <end position="176"/>
    </location>
</feature>
<evidence type="ECO:0000313" key="3">
    <source>
        <dbReference type="EMBL" id="SDL67320.1"/>
    </source>
</evidence>
<dbReference type="GO" id="GO:0016757">
    <property type="term" value="F:glycosyltransferase activity"/>
    <property type="evidence" value="ECO:0007669"/>
    <property type="project" value="InterPro"/>
</dbReference>
<dbReference type="Pfam" id="PF00534">
    <property type="entry name" value="Glycos_transf_1"/>
    <property type="match status" value="1"/>
</dbReference>
<feature type="domain" description="Glycosyl transferase family 1" evidence="1">
    <location>
        <begin position="202"/>
        <end position="354"/>
    </location>
</feature>
<dbReference type="Proteomes" id="UP000198654">
    <property type="component" value="Unassembled WGS sequence"/>
</dbReference>
<dbReference type="PANTHER" id="PTHR12526:SF638">
    <property type="entry name" value="SPORE COAT PROTEIN SA"/>
    <property type="match status" value="1"/>
</dbReference>
<dbReference type="SUPFAM" id="SSF53756">
    <property type="entry name" value="UDP-Glycosyltransferase/glycogen phosphorylase"/>
    <property type="match status" value="1"/>
</dbReference>
<dbReference type="AlphaFoldDB" id="A0A1G9LZ65"/>
<dbReference type="Pfam" id="PF13579">
    <property type="entry name" value="Glyco_trans_4_4"/>
    <property type="match status" value="1"/>
</dbReference>
<gene>
    <name evidence="3" type="ORF">SAMN05661010_02233</name>
</gene>
<evidence type="ECO:0000259" key="1">
    <source>
        <dbReference type="Pfam" id="PF00534"/>
    </source>
</evidence>
<dbReference type="RefSeq" id="WP_281242923.1">
    <property type="nucleotide sequence ID" value="NZ_FNGI01000006.1"/>
</dbReference>
<protein>
    <submittedName>
        <fullName evidence="3">Glycosyltransferase involved in cell wall bisynthesis</fullName>
    </submittedName>
</protein>
<dbReference type="PANTHER" id="PTHR12526">
    <property type="entry name" value="GLYCOSYLTRANSFERASE"/>
    <property type="match status" value="1"/>
</dbReference>
<organism evidence="3 4">
    <name type="scientific">Modicisalibacter muralis</name>
    <dbReference type="NCBI Taxonomy" id="119000"/>
    <lineage>
        <taxon>Bacteria</taxon>
        <taxon>Pseudomonadati</taxon>
        <taxon>Pseudomonadota</taxon>
        <taxon>Gammaproteobacteria</taxon>
        <taxon>Oceanospirillales</taxon>
        <taxon>Halomonadaceae</taxon>
        <taxon>Modicisalibacter</taxon>
    </lineage>
</organism>
<evidence type="ECO:0000313" key="4">
    <source>
        <dbReference type="Proteomes" id="UP000198654"/>
    </source>
</evidence>
<dbReference type="InterPro" id="IPR001296">
    <property type="entry name" value="Glyco_trans_1"/>
</dbReference>
<accession>A0A1G9LZ65</accession>